<accession>A0ABR9ZMW1</accession>
<organism evidence="1 2">
    <name type="scientific">Fusibacter ferrireducens</name>
    <dbReference type="NCBI Taxonomy" id="2785058"/>
    <lineage>
        <taxon>Bacteria</taxon>
        <taxon>Bacillati</taxon>
        <taxon>Bacillota</taxon>
        <taxon>Clostridia</taxon>
        <taxon>Eubacteriales</taxon>
        <taxon>Eubacteriales Family XII. Incertae Sedis</taxon>
        <taxon>Fusibacter</taxon>
    </lineage>
</organism>
<evidence type="ECO:0008006" key="3">
    <source>
        <dbReference type="Google" id="ProtNLM"/>
    </source>
</evidence>
<gene>
    <name evidence="1" type="ORF">ISU02_01680</name>
</gene>
<dbReference type="RefSeq" id="WP_194700038.1">
    <property type="nucleotide sequence ID" value="NZ_JADKNH010000001.1"/>
</dbReference>
<keyword evidence="2" id="KW-1185">Reference proteome</keyword>
<proteinExistence type="predicted"/>
<reference evidence="1 2" key="1">
    <citation type="submission" date="2020-11" db="EMBL/GenBank/DDBJ databases">
        <title>Fusibacter basophilias sp. nov.</title>
        <authorList>
            <person name="Qiu D."/>
        </authorList>
    </citation>
    <scope>NUCLEOTIDE SEQUENCE [LARGE SCALE GENOMIC DNA]</scope>
    <source>
        <strain evidence="1 2">Q10-2</strain>
    </source>
</reference>
<sequence length="53" mass="6244">MSKKMCKLVKEDYLEAHIAEYIEIIKKPKYICKKCGRVADEEGRLCKPKKIKD</sequence>
<name>A0ABR9ZMW1_9FIRM</name>
<evidence type="ECO:0000313" key="2">
    <source>
        <dbReference type="Proteomes" id="UP000614200"/>
    </source>
</evidence>
<dbReference type="Proteomes" id="UP000614200">
    <property type="component" value="Unassembled WGS sequence"/>
</dbReference>
<evidence type="ECO:0000313" key="1">
    <source>
        <dbReference type="EMBL" id="MBF4691807.1"/>
    </source>
</evidence>
<comment type="caution">
    <text evidence="1">The sequence shown here is derived from an EMBL/GenBank/DDBJ whole genome shotgun (WGS) entry which is preliminary data.</text>
</comment>
<protein>
    <recommendedName>
        <fullName evidence="3">Transposase</fullName>
    </recommendedName>
</protein>
<dbReference type="EMBL" id="JADKNH010000001">
    <property type="protein sequence ID" value="MBF4691807.1"/>
    <property type="molecule type" value="Genomic_DNA"/>
</dbReference>